<dbReference type="Gene3D" id="2.80.10.50">
    <property type="match status" value="1"/>
</dbReference>
<organism evidence="4 5">
    <name type="scientific">Syphacia muris</name>
    <dbReference type="NCBI Taxonomy" id="451379"/>
    <lineage>
        <taxon>Eukaryota</taxon>
        <taxon>Metazoa</taxon>
        <taxon>Ecdysozoa</taxon>
        <taxon>Nematoda</taxon>
        <taxon>Chromadorea</taxon>
        <taxon>Rhabditida</taxon>
        <taxon>Spirurina</taxon>
        <taxon>Oxyuridomorpha</taxon>
        <taxon>Oxyuroidea</taxon>
        <taxon>Oxyuridae</taxon>
        <taxon>Syphacia</taxon>
    </lineage>
</organism>
<dbReference type="InterPro" id="IPR002209">
    <property type="entry name" value="Fibroblast_GF_fam"/>
</dbReference>
<feature type="compositionally biased region" description="Polar residues" evidence="3">
    <location>
        <begin position="275"/>
        <end position="302"/>
    </location>
</feature>
<dbReference type="Pfam" id="PF00167">
    <property type="entry name" value="FGF"/>
    <property type="match status" value="1"/>
</dbReference>
<dbReference type="STRING" id="451379.A0A0N5AYY9"/>
<dbReference type="SUPFAM" id="SSF50353">
    <property type="entry name" value="Cytokine"/>
    <property type="match status" value="1"/>
</dbReference>
<protein>
    <recommendedName>
        <fullName evidence="2">Fibroblast growth factor</fullName>
        <shortName evidence="2">FGF</shortName>
    </recommendedName>
</protein>
<dbReference type="PRINTS" id="PR00263">
    <property type="entry name" value="HBGFFGF"/>
</dbReference>
<accession>A0A0N5AYY9</accession>
<dbReference type="WBParaSite" id="SMUV_0001019101-mRNA-1">
    <property type="protein sequence ID" value="SMUV_0001019101-mRNA-1"/>
    <property type="gene ID" value="SMUV_0001019101"/>
</dbReference>
<evidence type="ECO:0000256" key="1">
    <source>
        <dbReference type="ARBA" id="ARBA00007936"/>
    </source>
</evidence>
<dbReference type="InterPro" id="IPR008996">
    <property type="entry name" value="IL1/FGF"/>
</dbReference>
<reference evidence="5" key="1">
    <citation type="submission" date="2017-02" db="UniProtKB">
        <authorList>
            <consortium name="WormBaseParasite"/>
        </authorList>
    </citation>
    <scope>IDENTIFICATION</scope>
</reference>
<sequence>MLSGNLRFKLKQQEQRTENQHPHLQCFPPSPPPPAAAAAAARARAKILFAFELPPHQLFKTYLLEFISVAIGLVSIRGKESQRYLCMNSDGKLYGCTRNEFSAECIFKEEMLENLFNLYSSCSYGTSEKPWYVALKRDGRPKRGKRAKKKKKSSHFMFVKYDDNRPNEFFENFALLRRQNGAHSRPIRYVEDHGNGKSISELQPLNASIQAMLRALNATKTGGNLVVKQLDNRNIIRNSYKPKQKLTRIQKDNKRREERKKELQMLRMNAKYEGSQRSQNLTRTNSAQQQIRRSTHVSNSNLQQQRFKLGNYSLWYKKWKHLLPDQYKNR</sequence>
<dbReference type="PRINTS" id="PR00262">
    <property type="entry name" value="IL1HBGF"/>
</dbReference>
<evidence type="ECO:0000313" key="4">
    <source>
        <dbReference type="Proteomes" id="UP000046393"/>
    </source>
</evidence>
<dbReference type="AlphaFoldDB" id="A0A0N5AYY9"/>
<dbReference type="GO" id="GO:0008083">
    <property type="term" value="F:growth factor activity"/>
    <property type="evidence" value="ECO:0007669"/>
    <property type="project" value="InterPro"/>
</dbReference>
<feature type="region of interest" description="Disordered" evidence="3">
    <location>
        <begin position="272"/>
        <end position="302"/>
    </location>
</feature>
<dbReference type="InterPro" id="IPR056378">
    <property type="entry name" value="Let-756-like_FGF"/>
</dbReference>
<name>A0A0N5AYY9_9BILA</name>
<keyword evidence="4" id="KW-1185">Reference proteome</keyword>
<dbReference type="Proteomes" id="UP000046393">
    <property type="component" value="Unplaced"/>
</dbReference>
<evidence type="ECO:0000313" key="5">
    <source>
        <dbReference type="WBParaSite" id="SMUV_0001019101-mRNA-1"/>
    </source>
</evidence>
<dbReference type="CDD" id="cd00058">
    <property type="entry name" value="beta-trefoil_FGF"/>
    <property type="match status" value="1"/>
</dbReference>
<dbReference type="SMART" id="SM00442">
    <property type="entry name" value="FGF"/>
    <property type="match status" value="1"/>
</dbReference>
<proteinExistence type="inferred from homology"/>
<evidence type="ECO:0000256" key="3">
    <source>
        <dbReference type="SAM" id="MobiDB-lite"/>
    </source>
</evidence>
<comment type="similarity">
    <text evidence="1 2">Belongs to the heparin-binding growth factors family.</text>
</comment>
<dbReference type="PANTHER" id="PTHR11486">
    <property type="entry name" value="FIBROBLAST GROWTH FACTOR"/>
    <property type="match status" value="1"/>
</dbReference>
<evidence type="ECO:0000256" key="2">
    <source>
        <dbReference type="RuleBase" id="RU049442"/>
    </source>
</evidence>